<gene>
    <name evidence="3" type="ORF">ZIOFF_034568</name>
</gene>
<dbReference type="PANTHER" id="PTHR48444:SF1">
    <property type="entry name" value="DNA TOPOISOMERASE 6 SUBUNIT B"/>
    <property type="match status" value="1"/>
</dbReference>
<comment type="caution">
    <text evidence="3">The sequence shown here is derived from an EMBL/GenBank/DDBJ whole genome shotgun (WGS) entry which is preliminary data.</text>
</comment>
<dbReference type="InterPro" id="IPR036890">
    <property type="entry name" value="HATPase_C_sf"/>
</dbReference>
<accession>A0A8J5GPU3</accession>
<feature type="region of interest" description="Disordered" evidence="1">
    <location>
        <begin position="1"/>
        <end position="37"/>
    </location>
</feature>
<dbReference type="Gene3D" id="3.30.565.10">
    <property type="entry name" value="Histidine kinase-like ATPase, C-terminal domain"/>
    <property type="match status" value="1"/>
</dbReference>
<name>A0A8J5GPU3_ZINOF</name>
<dbReference type="EMBL" id="JACMSC010000009">
    <property type="protein sequence ID" value="KAG6509177.1"/>
    <property type="molecule type" value="Genomic_DNA"/>
</dbReference>
<evidence type="ECO:0000256" key="1">
    <source>
        <dbReference type="SAM" id="MobiDB-lite"/>
    </source>
</evidence>
<evidence type="ECO:0000313" key="3">
    <source>
        <dbReference type="EMBL" id="KAG6509177.1"/>
    </source>
</evidence>
<sequence>MDSSDSVDGSPDEPKTPNRGRSKKTKKETESLLKQKSPAEFFAENKNIAGFDNPGKSLYTTVRELVENALDSAESISQLPDIELVIEEITKSKFNTMIGLVNRERVDEELYDDFESAKAREKRLAKEARMQEVQAKNLTIKKKLKELPVTKSGKGRGESSFFKVTFLSGTKYGLKQTRGKFGLGAKMFWNPNIGLIRGGVCLEGMPKMSDRVNVLEERVTMQEVCRKLEEHRSDQLEEYRMSIKQVELPMFDGWDPMAWITRAEIYFEVHNTSNEVKVKLAYVSMEGYTFHWFNLLNETEVNLTWEKLKPALIARYGRRRHENPFEELATLKQIGNVEEFIEAFELISSQVPRLPEEQYIDYFMSGLQPHVRRRVRTLSPLSRGQLMRMTKDVEEELLEKVGISQKPIGKKLWSNFVHGSAVLGVPWLKTLGKVVMDWKEMTMQFHHEDLLVILQAEGVPSQTTLPPESELNASQQLKLSRNCSFQRRKLGHIISGQGVSVDPSKIQSKPLTKLAKRDNFHWGSTSLVFHGTQKTLD</sequence>
<organism evidence="3 4">
    <name type="scientific">Zingiber officinale</name>
    <name type="common">Ginger</name>
    <name type="synonym">Amomum zingiber</name>
    <dbReference type="NCBI Taxonomy" id="94328"/>
    <lineage>
        <taxon>Eukaryota</taxon>
        <taxon>Viridiplantae</taxon>
        <taxon>Streptophyta</taxon>
        <taxon>Embryophyta</taxon>
        <taxon>Tracheophyta</taxon>
        <taxon>Spermatophyta</taxon>
        <taxon>Magnoliopsida</taxon>
        <taxon>Liliopsida</taxon>
        <taxon>Zingiberales</taxon>
        <taxon>Zingiberaceae</taxon>
        <taxon>Zingiber</taxon>
    </lineage>
</organism>
<reference evidence="3 4" key="1">
    <citation type="submission" date="2020-08" db="EMBL/GenBank/DDBJ databases">
        <title>Plant Genome Project.</title>
        <authorList>
            <person name="Zhang R.-G."/>
        </authorList>
    </citation>
    <scope>NUCLEOTIDE SEQUENCE [LARGE SCALE GENOMIC DNA]</scope>
    <source>
        <tissue evidence="3">Rhizome</tissue>
    </source>
</reference>
<proteinExistence type="predicted"/>
<dbReference type="AlphaFoldDB" id="A0A8J5GPU3"/>
<keyword evidence="4" id="KW-1185">Reference proteome</keyword>
<feature type="domain" description="Retrotransposon gag" evidence="2">
    <location>
        <begin position="279"/>
        <end position="369"/>
    </location>
</feature>
<dbReference type="PANTHER" id="PTHR48444">
    <property type="entry name" value="DNA TOPOISOMERASE 6 SUBUNIT B"/>
    <property type="match status" value="1"/>
</dbReference>
<dbReference type="Pfam" id="PF03732">
    <property type="entry name" value="Retrotrans_gag"/>
    <property type="match status" value="1"/>
</dbReference>
<dbReference type="InterPro" id="IPR005162">
    <property type="entry name" value="Retrotrans_gag_dom"/>
</dbReference>
<dbReference type="Proteomes" id="UP000734854">
    <property type="component" value="Unassembled WGS sequence"/>
</dbReference>
<protein>
    <recommendedName>
        <fullName evidence="2">Retrotransposon gag domain-containing protein</fullName>
    </recommendedName>
</protein>
<evidence type="ECO:0000259" key="2">
    <source>
        <dbReference type="Pfam" id="PF03732"/>
    </source>
</evidence>
<evidence type="ECO:0000313" key="4">
    <source>
        <dbReference type="Proteomes" id="UP000734854"/>
    </source>
</evidence>